<accession>A0AAN6D7G0</accession>
<evidence type="ECO:0000256" key="9">
    <source>
        <dbReference type="ARBA" id="ARBA00023306"/>
    </source>
</evidence>
<evidence type="ECO:0000256" key="7">
    <source>
        <dbReference type="ARBA" id="ARBA00022838"/>
    </source>
</evidence>
<dbReference type="Pfam" id="PF08234">
    <property type="entry name" value="Spindle_Spc25"/>
    <property type="match status" value="1"/>
</dbReference>
<evidence type="ECO:0000259" key="13">
    <source>
        <dbReference type="Pfam" id="PF08234"/>
    </source>
</evidence>
<comment type="caution">
    <text evidence="14">The sequence shown here is derived from an EMBL/GenBank/DDBJ whole genome shotgun (WGS) entry which is preliminary data.</text>
</comment>
<feature type="coiled-coil region" evidence="12">
    <location>
        <begin position="4"/>
        <end position="126"/>
    </location>
</feature>
<evidence type="ECO:0000256" key="3">
    <source>
        <dbReference type="ARBA" id="ARBA00011562"/>
    </source>
</evidence>
<keyword evidence="10 11" id="KW-0137">Centromere</keyword>
<dbReference type="GO" id="GO:0007059">
    <property type="term" value="P:chromosome segregation"/>
    <property type="evidence" value="ECO:0007669"/>
    <property type="project" value="InterPro"/>
</dbReference>
<dbReference type="EMBL" id="JAHLUH010000006">
    <property type="protein sequence ID" value="KAG7727665.1"/>
    <property type="molecule type" value="Genomic_DNA"/>
</dbReference>
<dbReference type="GO" id="GO:0051301">
    <property type="term" value="P:cell division"/>
    <property type="evidence" value="ECO:0007669"/>
    <property type="project" value="UniProtKB-UniRule"/>
</dbReference>
<keyword evidence="7 11" id="KW-0995">Kinetochore</keyword>
<dbReference type="AlphaFoldDB" id="A0AAN6D7G0"/>
<evidence type="ECO:0000256" key="8">
    <source>
        <dbReference type="ARBA" id="ARBA00023054"/>
    </source>
</evidence>
<keyword evidence="4 11" id="KW-0158">Chromosome</keyword>
<comment type="function">
    <text evidence="1 11">Acts as a component of the essential kinetochore-associated NDC80 complex, which is required for chromosome segregation and spindle checkpoint activity.</text>
</comment>
<evidence type="ECO:0000256" key="1">
    <source>
        <dbReference type="ARBA" id="ARBA00002772"/>
    </source>
</evidence>
<reference evidence="14" key="1">
    <citation type="journal article" date="2021" name="G3 (Bethesda)">
        <title>Genomic diversity, chromosomal rearrangements, and interspecies hybridization in the ogataea polymorpha species complex.</title>
        <authorList>
            <person name="Hanson S.J."/>
            <person name="Cinneide E.O."/>
            <person name="Salzberg L.I."/>
            <person name="Wolfe K.H."/>
            <person name="McGowan J."/>
            <person name="Fitzpatrick D.A."/>
            <person name="Matlin K."/>
        </authorList>
    </citation>
    <scope>NUCLEOTIDE SEQUENCE</scope>
    <source>
        <strain evidence="14">83-405-1</strain>
    </source>
</reference>
<evidence type="ECO:0000313" key="15">
    <source>
        <dbReference type="Proteomes" id="UP000738402"/>
    </source>
</evidence>
<proteinExistence type="inferred from homology"/>
<evidence type="ECO:0000256" key="5">
    <source>
        <dbReference type="ARBA" id="ARBA00022618"/>
    </source>
</evidence>
<evidence type="ECO:0000256" key="11">
    <source>
        <dbReference type="RuleBase" id="RU367150"/>
    </source>
</evidence>
<dbReference type="GO" id="GO:0031262">
    <property type="term" value="C:Ndc80 complex"/>
    <property type="evidence" value="ECO:0007669"/>
    <property type="project" value="InterPro"/>
</dbReference>
<feature type="domain" description="Chromosome segregation protein Spc25 C-terminal" evidence="13">
    <location>
        <begin position="160"/>
        <end position="229"/>
    </location>
</feature>
<dbReference type="Proteomes" id="UP000738402">
    <property type="component" value="Unassembled WGS sequence"/>
</dbReference>
<protein>
    <recommendedName>
        <fullName evidence="11">Kinetochore protein SPC25</fullName>
    </recommendedName>
</protein>
<dbReference type="CDD" id="cd23784">
    <property type="entry name" value="RWD_Spc25"/>
    <property type="match status" value="1"/>
</dbReference>
<evidence type="ECO:0000256" key="6">
    <source>
        <dbReference type="ARBA" id="ARBA00022776"/>
    </source>
</evidence>
<evidence type="ECO:0000256" key="4">
    <source>
        <dbReference type="ARBA" id="ARBA00022454"/>
    </source>
</evidence>
<sequence length="234" mass="27888">MSTAGELEQSLQSYEQLKEKMQMLKTRLSEYLESVQADLLAKKRNYETSMIHLQEKERDLNTKLRTYEGLHNELLEELNRLISDRDASMSRVQQLKIQEEKLLREKKEHENKIQAINDELEDSMKAISERETFITKQSDLIEDKAFQLEQLLGLRMENAGRDNQILFVFRNVDSRDYSREVSFVFDPEKYSIVETDPVLDPGTVKSVMDDFLRHQEIGYLWRDMRREFKRKVRS</sequence>
<evidence type="ECO:0000256" key="2">
    <source>
        <dbReference type="ARBA" id="ARBA00006379"/>
    </source>
</evidence>
<evidence type="ECO:0000256" key="10">
    <source>
        <dbReference type="ARBA" id="ARBA00023328"/>
    </source>
</evidence>
<comment type="similarity">
    <text evidence="2 11">Belongs to the SPC25 family.</text>
</comment>
<keyword evidence="6 11" id="KW-0498">Mitosis</keyword>
<keyword evidence="9 11" id="KW-0131">Cell cycle</keyword>
<comment type="subunit">
    <text evidence="3">Component of the NDC80 complex, which consists of NDC80, NUF2, SPC24 and SPC25.</text>
</comment>
<keyword evidence="5 11" id="KW-0132">Cell division</keyword>
<dbReference type="Gene3D" id="3.30.457.50">
    <property type="entry name" value="Chromosome segregation protein Spc25"/>
    <property type="match status" value="1"/>
</dbReference>
<gene>
    <name evidence="14" type="ORF">KL933_002599</name>
</gene>
<dbReference type="InterPro" id="IPR013255">
    <property type="entry name" value="Spc25_C"/>
</dbReference>
<organism evidence="14 15">
    <name type="scientific">Ogataea haglerorum</name>
    <dbReference type="NCBI Taxonomy" id="1937702"/>
    <lineage>
        <taxon>Eukaryota</taxon>
        <taxon>Fungi</taxon>
        <taxon>Dikarya</taxon>
        <taxon>Ascomycota</taxon>
        <taxon>Saccharomycotina</taxon>
        <taxon>Pichiomycetes</taxon>
        <taxon>Pichiales</taxon>
        <taxon>Pichiaceae</taxon>
        <taxon>Ogataea</taxon>
    </lineage>
</organism>
<dbReference type="GO" id="GO:0005634">
    <property type="term" value="C:nucleus"/>
    <property type="evidence" value="ECO:0007669"/>
    <property type="project" value="UniProtKB-SubCell"/>
</dbReference>
<name>A0AAN6D7G0_9ASCO</name>
<comment type="subcellular location">
    <subcellularLocation>
        <location evidence="11">Nucleus</location>
    </subcellularLocation>
    <subcellularLocation>
        <location evidence="11">Chromosome</location>
        <location evidence="11">Centromere</location>
        <location evidence="11">Kinetochore</location>
    </subcellularLocation>
</comment>
<evidence type="ECO:0000313" key="14">
    <source>
        <dbReference type="EMBL" id="KAG7727665.1"/>
    </source>
</evidence>
<keyword evidence="8 12" id="KW-0175">Coiled coil</keyword>
<dbReference type="SUPFAM" id="SSF90257">
    <property type="entry name" value="Myosin rod fragments"/>
    <property type="match status" value="1"/>
</dbReference>
<evidence type="ECO:0000256" key="12">
    <source>
        <dbReference type="SAM" id="Coils"/>
    </source>
</evidence>
<keyword evidence="11" id="KW-0539">Nucleus</keyword>